<dbReference type="PRINTS" id="PR00080">
    <property type="entry name" value="SDRFAMILY"/>
</dbReference>
<comment type="similarity">
    <text evidence="1 3">Belongs to the short-chain dehydrogenases/reductases (SDR) family.</text>
</comment>
<dbReference type="SUPFAM" id="SSF51735">
    <property type="entry name" value="NAD(P)-binding Rossmann-fold domains"/>
    <property type="match status" value="1"/>
</dbReference>
<dbReference type="InterPro" id="IPR002347">
    <property type="entry name" value="SDR_fam"/>
</dbReference>
<evidence type="ECO:0000256" key="2">
    <source>
        <dbReference type="ARBA" id="ARBA00023002"/>
    </source>
</evidence>
<feature type="compositionally biased region" description="Basic residues" evidence="4">
    <location>
        <begin position="259"/>
        <end position="268"/>
    </location>
</feature>
<evidence type="ECO:0000256" key="1">
    <source>
        <dbReference type="ARBA" id="ARBA00006484"/>
    </source>
</evidence>
<keyword evidence="2" id="KW-0560">Oxidoreductase</keyword>
<proteinExistence type="inferred from homology"/>
<dbReference type="RefSeq" id="WP_192595614.1">
    <property type="nucleotide sequence ID" value="NZ_BAAALJ010000002.1"/>
</dbReference>
<evidence type="ECO:0000256" key="3">
    <source>
        <dbReference type="RuleBase" id="RU000363"/>
    </source>
</evidence>
<gene>
    <name evidence="5" type="ORF">H4W27_001749</name>
</gene>
<dbReference type="PANTHER" id="PTHR24320">
    <property type="entry name" value="RETINOL DEHYDROGENASE"/>
    <property type="match status" value="1"/>
</dbReference>
<name>A0ABR9JFC9_9MICC</name>
<feature type="region of interest" description="Disordered" evidence="4">
    <location>
        <begin position="250"/>
        <end position="271"/>
    </location>
</feature>
<dbReference type="Proteomes" id="UP000643525">
    <property type="component" value="Unassembled WGS sequence"/>
</dbReference>
<dbReference type="PRINTS" id="PR00081">
    <property type="entry name" value="GDHRDH"/>
</dbReference>
<protein>
    <submittedName>
        <fullName evidence="5">NAD(P)-dependent dehydrogenase (Short-subunit alcohol dehydrogenase family)</fullName>
    </submittedName>
</protein>
<keyword evidence="6" id="KW-1185">Reference proteome</keyword>
<dbReference type="Pfam" id="PF00106">
    <property type="entry name" value="adh_short"/>
    <property type="match status" value="1"/>
</dbReference>
<comment type="caution">
    <text evidence="5">The sequence shown here is derived from an EMBL/GenBank/DDBJ whole genome shotgun (WGS) entry which is preliminary data.</text>
</comment>
<evidence type="ECO:0000313" key="5">
    <source>
        <dbReference type="EMBL" id="MBE1524631.1"/>
    </source>
</evidence>
<dbReference type="PANTHER" id="PTHR24320:SF148">
    <property type="entry name" value="NAD(P)-BINDING ROSSMANN-FOLD SUPERFAMILY PROTEIN"/>
    <property type="match status" value="1"/>
</dbReference>
<accession>A0ABR9JFC9</accession>
<dbReference type="Gene3D" id="3.40.50.720">
    <property type="entry name" value="NAD(P)-binding Rossmann-like Domain"/>
    <property type="match status" value="1"/>
</dbReference>
<evidence type="ECO:0000313" key="6">
    <source>
        <dbReference type="Proteomes" id="UP000643525"/>
    </source>
</evidence>
<dbReference type="EMBL" id="JADBED010000001">
    <property type="protein sequence ID" value="MBE1524631.1"/>
    <property type="molecule type" value="Genomic_DNA"/>
</dbReference>
<dbReference type="InterPro" id="IPR036291">
    <property type="entry name" value="NAD(P)-bd_dom_sf"/>
</dbReference>
<sequence length="295" mass="31869">MSTKWTTADLPDLTGKTIVVTGATAGLGEVTTRELARVGAHVVIAVRNEQKAADIVRGIGPTKGRIEVRHLDVADLASVRQFGRSWSEPVDVLINNAGIMQVPLTYTPDGLELQIATNYFGPFALTSALLPHITDRVVSLSSQLHRIGRARVDDLNWKTRKYDDLAAYADSKLAVVLFSNELQRRLKAANSHLRSITAHPGIAKTNLASHAGGLTGRINHLGPMLNTVEQGALPTLYAATQNIPGGSYVGPDGPASIKGHPKIRRPSRTARNENVARDLWDETNRVVGDDLAFTI</sequence>
<reference evidence="5 6" key="1">
    <citation type="submission" date="2020-10" db="EMBL/GenBank/DDBJ databases">
        <title>Sequencing the genomes of 1000 actinobacteria strains.</title>
        <authorList>
            <person name="Klenk H.-P."/>
        </authorList>
    </citation>
    <scope>NUCLEOTIDE SEQUENCE [LARGE SCALE GENOMIC DNA]</scope>
    <source>
        <strain evidence="5 6">DSM 15666</strain>
    </source>
</reference>
<organism evidence="5 6">
    <name type="scientific">Nesterenkonia lutea</name>
    <dbReference type="NCBI Taxonomy" id="272919"/>
    <lineage>
        <taxon>Bacteria</taxon>
        <taxon>Bacillati</taxon>
        <taxon>Actinomycetota</taxon>
        <taxon>Actinomycetes</taxon>
        <taxon>Micrococcales</taxon>
        <taxon>Micrococcaceae</taxon>
        <taxon>Nesterenkonia</taxon>
    </lineage>
</organism>
<evidence type="ECO:0000256" key="4">
    <source>
        <dbReference type="SAM" id="MobiDB-lite"/>
    </source>
</evidence>